<dbReference type="EMBL" id="VICG01000015">
    <property type="protein sequence ID" value="KAA8564557.1"/>
    <property type="molecule type" value="Genomic_DNA"/>
</dbReference>
<gene>
    <name evidence="2" type="ORF">EYC84_011477</name>
</gene>
<feature type="compositionally biased region" description="Polar residues" evidence="1">
    <location>
        <begin position="313"/>
        <end position="324"/>
    </location>
</feature>
<sequence>MDAQHTIEVEDASISYPSTSSTIPPLPTSATIHPRAPSAPSTMLSASTSPTFEPAVPEVWHLGRTIVSHAHTRQLPAWRTSSSHNIQGSDILQADPLFLHDDTGDFGNAYAIDSDGNRLTEDLDPHRSFLDSVYRKIYRDSARHEAMNDKMKRIKQCYDKGVVYRGAETGKNTTACRQLKRVSLSDQPSKLSPPTQFSSYTHSDESLSVSDDSADDEIDAREYDKRAKGNPTCPIQSPLPSFSSPPTRTDTNAELGSQMLEQATYEDLAFYEDDEGFDEYYELPDEDSDEESKEEDDPERAAQRAAQRAAVVSSPTPTDANSELGSPMLEPALYEDLASYEDNEGFDEYYELPDEFSDEEYKEEYAPEWAAQRAAVAHRVCVLGTIWEEE</sequence>
<comment type="caution">
    <text evidence="2">The sequence shown here is derived from an EMBL/GenBank/DDBJ whole genome shotgun (WGS) entry which is preliminary data.</text>
</comment>
<organism evidence="2 3">
    <name type="scientific">Monilinia fructicola</name>
    <name type="common">Brown rot fungus</name>
    <name type="synonym">Ciboria fructicola</name>
    <dbReference type="NCBI Taxonomy" id="38448"/>
    <lineage>
        <taxon>Eukaryota</taxon>
        <taxon>Fungi</taxon>
        <taxon>Dikarya</taxon>
        <taxon>Ascomycota</taxon>
        <taxon>Pezizomycotina</taxon>
        <taxon>Leotiomycetes</taxon>
        <taxon>Helotiales</taxon>
        <taxon>Sclerotiniaceae</taxon>
        <taxon>Monilinia</taxon>
    </lineage>
</organism>
<feature type="region of interest" description="Disordered" evidence="1">
    <location>
        <begin position="280"/>
        <end position="332"/>
    </location>
</feature>
<name>A0A5M9J6Y9_MONFR</name>
<feature type="compositionally biased region" description="Polar residues" evidence="1">
    <location>
        <begin position="233"/>
        <end position="252"/>
    </location>
</feature>
<reference evidence="2 3" key="1">
    <citation type="submission" date="2019-06" db="EMBL/GenBank/DDBJ databases">
        <title>Genome Sequence of the Brown Rot Fungal Pathogen Monilinia fructicola.</title>
        <authorList>
            <person name="De Miccolis Angelini R.M."/>
            <person name="Landi L."/>
            <person name="Abate D."/>
            <person name="Pollastro S."/>
            <person name="Romanazzi G."/>
            <person name="Faretra F."/>
        </authorList>
    </citation>
    <scope>NUCLEOTIDE SEQUENCE [LARGE SCALE GENOMIC DNA]</scope>
    <source>
        <strain evidence="2 3">Mfrc123</strain>
    </source>
</reference>
<evidence type="ECO:0000313" key="2">
    <source>
        <dbReference type="EMBL" id="KAA8564557.1"/>
    </source>
</evidence>
<evidence type="ECO:0000256" key="1">
    <source>
        <dbReference type="SAM" id="MobiDB-lite"/>
    </source>
</evidence>
<feature type="compositionally biased region" description="Low complexity" evidence="1">
    <location>
        <begin position="13"/>
        <end position="23"/>
    </location>
</feature>
<feature type="region of interest" description="Disordered" evidence="1">
    <location>
        <begin position="1"/>
        <end position="23"/>
    </location>
</feature>
<dbReference type="AlphaFoldDB" id="A0A5M9J6Y9"/>
<feature type="compositionally biased region" description="Acidic residues" evidence="1">
    <location>
        <begin position="280"/>
        <end position="298"/>
    </location>
</feature>
<keyword evidence="3" id="KW-1185">Reference proteome</keyword>
<feature type="compositionally biased region" description="Polar residues" evidence="1">
    <location>
        <begin position="184"/>
        <end position="211"/>
    </location>
</feature>
<proteinExistence type="predicted"/>
<accession>A0A5M9J6Y9</accession>
<feature type="region of interest" description="Disordered" evidence="1">
    <location>
        <begin position="182"/>
        <end position="252"/>
    </location>
</feature>
<protein>
    <submittedName>
        <fullName evidence="2">Uncharacterized protein</fullName>
    </submittedName>
</protein>
<dbReference type="OrthoDB" id="10467437at2759"/>
<dbReference type="Proteomes" id="UP000322873">
    <property type="component" value="Unassembled WGS sequence"/>
</dbReference>
<dbReference type="VEuPathDB" id="FungiDB:MFRU_013g01360"/>
<evidence type="ECO:0000313" key="3">
    <source>
        <dbReference type="Proteomes" id="UP000322873"/>
    </source>
</evidence>